<keyword evidence="2" id="KW-0812">Transmembrane</keyword>
<keyword evidence="2" id="KW-0472">Membrane</keyword>
<reference evidence="4 5" key="1">
    <citation type="journal article" date="2018" name="Nat. Ecol. Evol.">
        <title>Pezizomycetes genomes reveal the molecular basis of ectomycorrhizal truffle lifestyle.</title>
        <authorList>
            <person name="Murat C."/>
            <person name="Payen T."/>
            <person name="Noel B."/>
            <person name="Kuo A."/>
            <person name="Morin E."/>
            <person name="Chen J."/>
            <person name="Kohler A."/>
            <person name="Krizsan K."/>
            <person name="Balestrini R."/>
            <person name="Da Silva C."/>
            <person name="Montanini B."/>
            <person name="Hainaut M."/>
            <person name="Levati E."/>
            <person name="Barry K.W."/>
            <person name="Belfiori B."/>
            <person name="Cichocki N."/>
            <person name="Clum A."/>
            <person name="Dockter R.B."/>
            <person name="Fauchery L."/>
            <person name="Guy J."/>
            <person name="Iotti M."/>
            <person name="Le Tacon F."/>
            <person name="Lindquist E.A."/>
            <person name="Lipzen A."/>
            <person name="Malagnac F."/>
            <person name="Mello A."/>
            <person name="Molinier V."/>
            <person name="Miyauchi S."/>
            <person name="Poulain J."/>
            <person name="Riccioni C."/>
            <person name="Rubini A."/>
            <person name="Sitrit Y."/>
            <person name="Splivallo R."/>
            <person name="Traeger S."/>
            <person name="Wang M."/>
            <person name="Zifcakova L."/>
            <person name="Wipf D."/>
            <person name="Zambonelli A."/>
            <person name="Paolocci F."/>
            <person name="Nowrousian M."/>
            <person name="Ottonello S."/>
            <person name="Baldrian P."/>
            <person name="Spatafora J.W."/>
            <person name="Henrissat B."/>
            <person name="Nagy L.G."/>
            <person name="Aury J.M."/>
            <person name="Wincker P."/>
            <person name="Grigoriev I.V."/>
            <person name="Bonfante P."/>
            <person name="Martin F.M."/>
        </authorList>
    </citation>
    <scope>NUCLEOTIDE SEQUENCE [LARGE SCALE GENOMIC DNA]</scope>
    <source>
        <strain evidence="4 5">CCBAS932</strain>
    </source>
</reference>
<feature type="chain" id="PRO_5018150625" description="Extracellular membrane protein CFEM domain-containing protein" evidence="3">
    <location>
        <begin position="19"/>
        <end position="308"/>
    </location>
</feature>
<name>A0A3N4KFM3_9PEZI</name>
<accession>A0A3N4KFM3</accession>
<evidence type="ECO:0000313" key="5">
    <source>
        <dbReference type="Proteomes" id="UP000277580"/>
    </source>
</evidence>
<dbReference type="AlphaFoldDB" id="A0A3N4KFM3"/>
<keyword evidence="3" id="KW-0732">Signal</keyword>
<feature type="region of interest" description="Disordered" evidence="1">
    <location>
        <begin position="180"/>
        <end position="215"/>
    </location>
</feature>
<feature type="compositionally biased region" description="Low complexity" evidence="1">
    <location>
        <begin position="180"/>
        <end position="210"/>
    </location>
</feature>
<feature type="transmembrane region" description="Helical" evidence="2">
    <location>
        <begin position="220"/>
        <end position="242"/>
    </location>
</feature>
<dbReference type="OrthoDB" id="5398837at2759"/>
<dbReference type="InParanoid" id="A0A3N4KFM3"/>
<feature type="signal peptide" evidence="3">
    <location>
        <begin position="1"/>
        <end position="18"/>
    </location>
</feature>
<evidence type="ECO:0000256" key="3">
    <source>
        <dbReference type="SAM" id="SignalP"/>
    </source>
</evidence>
<evidence type="ECO:0000256" key="2">
    <source>
        <dbReference type="SAM" id="Phobius"/>
    </source>
</evidence>
<dbReference type="Proteomes" id="UP000277580">
    <property type="component" value="Unassembled WGS sequence"/>
</dbReference>
<evidence type="ECO:0000256" key="1">
    <source>
        <dbReference type="SAM" id="MobiDB-lite"/>
    </source>
</evidence>
<evidence type="ECO:0008006" key="6">
    <source>
        <dbReference type="Google" id="ProtNLM"/>
    </source>
</evidence>
<evidence type="ECO:0000313" key="4">
    <source>
        <dbReference type="EMBL" id="RPB07141.1"/>
    </source>
</evidence>
<proteinExistence type="predicted"/>
<sequence>MKPSLVLLLAVVSGLGKAASGGDYGRAILLPRQSSTAATTVDFSNFPACATHCLTRWRGLGCPTNPPTTDCFCGKPNPLSCATSADNAVSAACWTLAETWYASQCPSVPAVNTAAIPTCAQSCFTTANTNCVNDLTKNCVCSYGQPACGGNCTTADAQVYDTWWSGECLYNLTSTTTTSGTVLPTNTGTSTTGTETSTATSTNTSTPPSSSGGGGVSTGAIVGAAVGGLAGTLAIGALLFFLCRGKRPEKDATRVAQPVSSQGMMGPDGRPIVEMGVDGGVVREPVVELMADVQRPVEAPGDFGKMKN</sequence>
<keyword evidence="5" id="KW-1185">Reference proteome</keyword>
<gene>
    <name evidence="4" type="ORF">P167DRAFT_609659</name>
</gene>
<keyword evidence="2" id="KW-1133">Transmembrane helix</keyword>
<organism evidence="4 5">
    <name type="scientific">Morchella conica CCBAS932</name>
    <dbReference type="NCBI Taxonomy" id="1392247"/>
    <lineage>
        <taxon>Eukaryota</taxon>
        <taxon>Fungi</taxon>
        <taxon>Dikarya</taxon>
        <taxon>Ascomycota</taxon>
        <taxon>Pezizomycotina</taxon>
        <taxon>Pezizomycetes</taxon>
        <taxon>Pezizales</taxon>
        <taxon>Morchellaceae</taxon>
        <taxon>Morchella</taxon>
    </lineage>
</organism>
<dbReference type="EMBL" id="ML119194">
    <property type="protein sequence ID" value="RPB07141.1"/>
    <property type="molecule type" value="Genomic_DNA"/>
</dbReference>
<protein>
    <recommendedName>
        <fullName evidence="6">Extracellular membrane protein CFEM domain-containing protein</fullName>
    </recommendedName>
</protein>